<sequence length="55" mass="6081">MNIDFTGFIGTNDVEYMLKCTFCPEEATTELTVEFEPGTVVPLPTCESCKVTEAK</sequence>
<organism evidence="1 2">
    <name type="scientific">Streptomyces phage Tomas</name>
    <dbReference type="NCBI Taxonomy" id="2914443"/>
    <lineage>
        <taxon>Viruses</taxon>
        <taxon>Duplodnaviria</taxon>
        <taxon>Heunggongvirae</taxon>
        <taxon>Uroviricota</taxon>
        <taxon>Caudoviricetes</taxon>
        <taxon>Stanwilliamsviridae</taxon>
        <taxon>Boydwoodruffvirinae</taxon>
        <taxon>Tomasvirus</taxon>
        <taxon>Tomasvirus tomas</taxon>
    </lineage>
</organism>
<name>A0AA49BSC1_9CAUD</name>
<dbReference type="GeneID" id="77926867"/>
<gene>
    <name evidence="1" type="primary">149</name>
    <name evidence="1" type="ORF">SEA_TOMAS_149</name>
</gene>
<dbReference type="KEGG" id="vg:77926867"/>
<dbReference type="EMBL" id="OL829978">
    <property type="protein sequence ID" value="UMO76319.1"/>
    <property type="molecule type" value="Genomic_DNA"/>
</dbReference>
<proteinExistence type="predicted"/>
<dbReference type="RefSeq" id="YP_010651258.1">
    <property type="nucleotide sequence ID" value="NC_070781.1"/>
</dbReference>
<protein>
    <submittedName>
        <fullName evidence="1">Uncharacterized protein</fullName>
    </submittedName>
</protein>
<keyword evidence="2" id="KW-1185">Reference proteome</keyword>
<reference evidence="1" key="1">
    <citation type="submission" date="2021-12" db="EMBL/GenBank/DDBJ databases">
        <authorList>
            <person name="Khadka S."/>
            <person name="Uribe D.A."/>
            <person name="Klipsch I.N."/>
            <person name="Rene S.R."/>
            <person name="Jimenez M.L."/>
            <person name="Saini B.K."/>
            <person name="Zugasti M."/>
            <person name="Bullon R.M."/>
            <person name="Sharp C.D."/>
            <person name="Kapinga K.O."/>
            <person name="Warner C.P."/>
            <person name="Sarinana J."/>
            <person name="Jimenez A."/>
            <person name="Layton S.R."/>
            <person name="Nayek S."/>
            <person name="Hughes L.E."/>
            <person name="Garlena R.A."/>
            <person name="Russell D.A."/>
            <person name="Jacobs-Sera D."/>
            <person name="Hatfull G.F."/>
        </authorList>
    </citation>
    <scope>NUCLEOTIDE SEQUENCE</scope>
</reference>
<dbReference type="Proteomes" id="UP001202581">
    <property type="component" value="Segment"/>
</dbReference>
<accession>A0AA49BSC1</accession>
<evidence type="ECO:0000313" key="2">
    <source>
        <dbReference type="Proteomes" id="UP001202581"/>
    </source>
</evidence>
<evidence type="ECO:0000313" key="1">
    <source>
        <dbReference type="EMBL" id="UMO76319.1"/>
    </source>
</evidence>